<keyword evidence="1" id="KW-0472">Membrane</keyword>
<name>A0A238J4T9_9RHOB</name>
<evidence type="ECO:0000313" key="3">
    <source>
        <dbReference type="Proteomes" id="UP000201838"/>
    </source>
</evidence>
<evidence type="ECO:0000256" key="1">
    <source>
        <dbReference type="SAM" id="Phobius"/>
    </source>
</evidence>
<protein>
    <submittedName>
        <fullName evidence="2">Uncharacterized protein</fullName>
    </submittedName>
</protein>
<gene>
    <name evidence="2" type="ORF">BOA8489_03862</name>
</gene>
<keyword evidence="1" id="KW-0812">Transmembrane</keyword>
<organism evidence="2 3">
    <name type="scientific">Boseongicola aestuarii</name>
    <dbReference type="NCBI Taxonomy" id="1470561"/>
    <lineage>
        <taxon>Bacteria</taxon>
        <taxon>Pseudomonadati</taxon>
        <taxon>Pseudomonadota</taxon>
        <taxon>Alphaproteobacteria</taxon>
        <taxon>Rhodobacterales</taxon>
        <taxon>Paracoccaceae</taxon>
        <taxon>Boseongicola</taxon>
    </lineage>
</organism>
<sequence>MFDKVTGKLPVYGNIALWCLFIFSAGDMMWAAALASISAFYLGFLSGQTYKPEE</sequence>
<keyword evidence="3" id="KW-1185">Reference proteome</keyword>
<feature type="transmembrane region" description="Helical" evidence="1">
    <location>
        <begin position="15"/>
        <end position="42"/>
    </location>
</feature>
<dbReference type="Proteomes" id="UP000201838">
    <property type="component" value="Unassembled WGS sequence"/>
</dbReference>
<accession>A0A238J4T9</accession>
<reference evidence="2 3" key="1">
    <citation type="submission" date="2017-05" db="EMBL/GenBank/DDBJ databases">
        <authorList>
            <person name="Song R."/>
            <person name="Chenine A.L."/>
            <person name="Ruprecht R.M."/>
        </authorList>
    </citation>
    <scope>NUCLEOTIDE SEQUENCE [LARGE SCALE GENOMIC DNA]</scope>
    <source>
        <strain evidence="2 3">CECT 8489</strain>
    </source>
</reference>
<dbReference type="EMBL" id="FXXQ01000025">
    <property type="protein sequence ID" value="SMX25718.1"/>
    <property type="molecule type" value="Genomic_DNA"/>
</dbReference>
<proteinExistence type="predicted"/>
<keyword evidence="1" id="KW-1133">Transmembrane helix</keyword>
<evidence type="ECO:0000313" key="2">
    <source>
        <dbReference type="EMBL" id="SMX25718.1"/>
    </source>
</evidence>
<dbReference type="AlphaFoldDB" id="A0A238J4T9"/>
<dbReference type="RefSeq" id="WP_176440378.1">
    <property type="nucleotide sequence ID" value="NZ_FXXQ01000025.1"/>
</dbReference>